<reference evidence="3" key="2">
    <citation type="submission" date="2025-09" db="UniProtKB">
        <authorList>
            <consortium name="Ensembl"/>
        </authorList>
    </citation>
    <scope>IDENTIFICATION</scope>
</reference>
<proteinExistence type="predicted"/>
<keyword evidence="2" id="KW-1133">Transmembrane helix</keyword>
<dbReference type="Ensembl" id="ENSPMGT00000010060.1">
    <property type="protein sequence ID" value="ENSPMGP00000009434.1"/>
    <property type="gene ID" value="ENSPMGG00000007813.1"/>
</dbReference>
<accession>A0A3B3ZYD4</accession>
<feature type="transmembrane region" description="Helical" evidence="2">
    <location>
        <begin position="20"/>
        <end position="43"/>
    </location>
</feature>
<keyword evidence="2" id="KW-0472">Membrane</keyword>
<name>A0A3B3ZYD4_9GOBI</name>
<evidence type="ECO:0000256" key="1">
    <source>
        <dbReference type="SAM" id="MobiDB-lite"/>
    </source>
</evidence>
<feature type="region of interest" description="Disordered" evidence="1">
    <location>
        <begin position="103"/>
        <end position="122"/>
    </location>
</feature>
<dbReference type="AlphaFoldDB" id="A0A3B3ZYD4"/>
<reference evidence="3" key="1">
    <citation type="submission" date="2025-08" db="UniProtKB">
        <authorList>
            <consortium name="Ensembl"/>
        </authorList>
    </citation>
    <scope>IDENTIFICATION</scope>
</reference>
<evidence type="ECO:0000256" key="2">
    <source>
        <dbReference type="SAM" id="Phobius"/>
    </source>
</evidence>
<organism evidence="3 4">
    <name type="scientific">Periophthalmus magnuspinnatus</name>
    <dbReference type="NCBI Taxonomy" id="409849"/>
    <lineage>
        <taxon>Eukaryota</taxon>
        <taxon>Metazoa</taxon>
        <taxon>Chordata</taxon>
        <taxon>Craniata</taxon>
        <taxon>Vertebrata</taxon>
        <taxon>Euteleostomi</taxon>
        <taxon>Actinopterygii</taxon>
        <taxon>Neopterygii</taxon>
        <taxon>Teleostei</taxon>
        <taxon>Neoteleostei</taxon>
        <taxon>Acanthomorphata</taxon>
        <taxon>Gobiaria</taxon>
        <taxon>Gobiiformes</taxon>
        <taxon>Gobioidei</taxon>
        <taxon>Gobiidae</taxon>
        <taxon>Oxudercinae</taxon>
        <taxon>Periophthalmus</taxon>
    </lineage>
</organism>
<protein>
    <submittedName>
        <fullName evidence="3">Uncharacterized protein</fullName>
    </submittedName>
</protein>
<sequence>MQFYEWTPLPSNSLRMLSDAALVAIGCNALLLVLMLLLCVVMYRACRVPNCPEGVPPVWTGWPITEELQRNWPITEELKTNLPITEEHQTNCPQCQTITEQLQPITKERHTNQPITEKQRTD</sequence>
<evidence type="ECO:0000313" key="4">
    <source>
        <dbReference type="Proteomes" id="UP000261520"/>
    </source>
</evidence>
<dbReference type="STRING" id="409849.ENSPMGP00000009434"/>
<keyword evidence="2" id="KW-0812">Transmembrane</keyword>
<feature type="compositionally biased region" description="Basic and acidic residues" evidence="1">
    <location>
        <begin position="106"/>
        <end position="122"/>
    </location>
</feature>
<evidence type="ECO:0000313" key="3">
    <source>
        <dbReference type="Ensembl" id="ENSPMGP00000009434.1"/>
    </source>
</evidence>
<dbReference type="Proteomes" id="UP000261520">
    <property type="component" value="Unplaced"/>
</dbReference>
<keyword evidence="4" id="KW-1185">Reference proteome</keyword>